<comment type="caution">
    <text evidence="2">The sequence shown here is derived from an EMBL/GenBank/DDBJ whole genome shotgun (WGS) entry which is preliminary data.</text>
</comment>
<keyword evidence="3" id="KW-1185">Reference proteome</keyword>
<dbReference type="EMBL" id="WJXW01000011">
    <property type="protein sequence ID" value="KAF9731806.1"/>
    <property type="molecule type" value="Genomic_DNA"/>
</dbReference>
<accession>A0A9P6GAW4</accession>
<gene>
    <name evidence="2" type="ORF">PMIN01_09735</name>
</gene>
<evidence type="ECO:0000313" key="3">
    <source>
        <dbReference type="Proteomes" id="UP000756921"/>
    </source>
</evidence>
<organism evidence="2 3">
    <name type="scientific">Paraphaeosphaeria minitans</name>
    <dbReference type="NCBI Taxonomy" id="565426"/>
    <lineage>
        <taxon>Eukaryota</taxon>
        <taxon>Fungi</taxon>
        <taxon>Dikarya</taxon>
        <taxon>Ascomycota</taxon>
        <taxon>Pezizomycotina</taxon>
        <taxon>Dothideomycetes</taxon>
        <taxon>Pleosporomycetidae</taxon>
        <taxon>Pleosporales</taxon>
        <taxon>Massarineae</taxon>
        <taxon>Didymosphaeriaceae</taxon>
        <taxon>Paraphaeosphaeria</taxon>
    </lineage>
</organism>
<feature type="region of interest" description="Disordered" evidence="1">
    <location>
        <begin position="1"/>
        <end position="21"/>
    </location>
</feature>
<evidence type="ECO:0000256" key="1">
    <source>
        <dbReference type="SAM" id="MobiDB-lite"/>
    </source>
</evidence>
<name>A0A9P6GAW4_9PLEO</name>
<reference evidence="2" key="1">
    <citation type="journal article" date="2020" name="Mol. Plant Microbe Interact.">
        <title>Genome Sequence of the Biocontrol Agent Coniothyrium minitans strain Conio (IMI 134523).</title>
        <authorList>
            <person name="Patel D."/>
            <person name="Shittu T.A."/>
            <person name="Baroncelli R."/>
            <person name="Muthumeenakshi S."/>
            <person name="Osborne T.H."/>
            <person name="Janganan T.K."/>
            <person name="Sreenivasaprasad S."/>
        </authorList>
    </citation>
    <scope>NUCLEOTIDE SEQUENCE</scope>
    <source>
        <strain evidence="2">Conio</strain>
    </source>
</reference>
<evidence type="ECO:0000313" key="2">
    <source>
        <dbReference type="EMBL" id="KAF9731806.1"/>
    </source>
</evidence>
<feature type="region of interest" description="Disordered" evidence="1">
    <location>
        <begin position="99"/>
        <end position="126"/>
    </location>
</feature>
<proteinExistence type="predicted"/>
<sequence length="126" mass="13258">MQARHSRVGEPSQPSVGPSARAVRCGAVRCGGAATPPSPSPGTRPVSPYATIRFIAFAVRSSRFASGVPHPHPHPHAWNAAEWDGVHDGDGDIWIICLAGDPNPDPDPDPDPVLVSGNETGRDETR</sequence>
<dbReference type="AlphaFoldDB" id="A0A9P6GAW4"/>
<protein>
    <submittedName>
        <fullName evidence="2">Uncharacterized protein</fullName>
    </submittedName>
</protein>
<dbReference type="Proteomes" id="UP000756921">
    <property type="component" value="Unassembled WGS sequence"/>
</dbReference>